<dbReference type="GO" id="GO:0005737">
    <property type="term" value="C:cytoplasm"/>
    <property type="evidence" value="ECO:0007669"/>
    <property type="project" value="UniProtKB-SubCell"/>
</dbReference>
<dbReference type="GO" id="GO:0002143">
    <property type="term" value="P:tRNA wobble position uridine thiolation"/>
    <property type="evidence" value="ECO:0007669"/>
    <property type="project" value="TreeGrafter"/>
</dbReference>
<dbReference type="EMBL" id="MFTC01000007">
    <property type="protein sequence ID" value="OGI52794.1"/>
    <property type="molecule type" value="Genomic_DNA"/>
</dbReference>
<comment type="subcellular location">
    <subcellularLocation>
        <location evidence="1">Cytoplasm</location>
    </subcellularLocation>
</comment>
<dbReference type="Pfam" id="PF04358">
    <property type="entry name" value="DsrC"/>
    <property type="match status" value="1"/>
</dbReference>
<accession>A0A1F6U613</accession>
<dbReference type="STRING" id="1817768.A3A87_02620"/>
<evidence type="ECO:0000256" key="3">
    <source>
        <dbReference type="ARBA" id="ARBA00022490"/>
    </source>
</evidence>
<sequence length="121" mass="14148">MIGIVPTTFVRKLNVNGKEVFTDSEGYILNRDEWSEDFANALARQEQLQLTDEHWEIIRFLRDFFGEHGVQANVREMIKHFRKKWGPEKGGNRYLHEIFPRGGPQKQGNRLAGLLRTKGEH</sequence>
<comment type="caution">
    <text evidence="4">The sequence shown here is derived from an EMBL/GenBank/DDBJ whole genome shotgun (WGS) entry which is preliminary data.</text>
</comment>
<protein>
    <submittedName>
        <fullName evidence="4">Sulfur relay protein DsrC</fullName>
    </submittedName>
</protein>
<proteinExistence type="inferred from homology"/>
<keyword evidence="3" id="KW-0963">Cytoplasm</keyword>
<dbReference type="InterPro" id="IPR042072">
    <property type="entry name" value="DsrC-like_C"/>
</dbReference>
<dbReference type="InterPro" id="IPR025526">
    <property type="entry name" value="DsrC-like_dom_sf"/>
</dbReference>
<comment type="similarity">
    <text evidence="2">Belongs to the DsrC/TusE family.</text>
</comment>
<dbReference type="Gene3D" id="3.30.1420.10">
    <property type="match status" value="1"/>
</dbReference>
<gene>
    <name evidence="4" type="ORF">A3A87_02620</name>
</gene>
<reference evidence="4 5" key="1">
    <citation type="journal article" date="2016" name="Nat. Commun.">
        <title>Thousands of microbial genomes shed light on interconnected biogeochemical processes in an aquifer system.</title>
        <authorList>
            <person name="Anantharaman K."/>
            <person name="Brown C.T."/>
            <person name="Hug L.A."/>
            <person name="Sharon I."/>
            <person name="Castelle C.J."/>
            <person name="Probst A.J."/>
            <person name="Thomas B.C."/>
            <person name="Singh A."/>
            <person name="Wilkins M.J."/>
            <person name="Karaoz U."/>
            <person name="Brodie E.L."/>
            <person name="Williams K.H."/>
            <person name="Hubbard S.S."/>
            <person name="Banfield J.F."/>
        </authorList>
    </citation>
    <scope>NUCLEOTIDE SEQUENCE [LARGE SCALE GENOMIC DNA]</scope>
</reference>
<dbReference type="SUPFAM" id="SSF69721">
    <property type="entry name" value="DsrC, the gamma subunit of dissimilatory sulfite reductase"/>
    <property type="match status" value="1"/>
</dbReference>
<name>A0A1F6U613_9PROT</name>
<dbReference type="InterPro" id="IPR043163">
    <property type="entry name" value="DsrC-like_N"/>
</dbReference>
<evidence type="ECO:0000256" key="1">
    <source>
        <dbReference type="ARBA" id="ARBA00004496"/>
    </source>
</evidence>
<evidence type="ECO:0000313" key="5">
    <source>
        <dbReference type="Proteomes" id="UP000179037"/>
    </source>
</evidence>
<dbReference type="PIRSF" id="PIRSF006223">
    <property type="entry name" value="DsrC_TusE"/>
    <property type="match status" value="1"/>
</dbReference>
<dbReference type="AlphaFoldDB" id="A0A1F6U613"/>
<dbReference type="NCBIfam" id="TIGR03342">
    <property type="entry name" value="dsrC_tusE_dsvC"/>
    <property type="match status" value="1"/>
</dbReference>
<evidence type="ECO:0000256" key="2">
    <source>
        <dbReference type="ARBA" id="ARBA00005718"/>
    </source>
</evidence>
<organism evidence="4 5">
    <name type="scientific">Candidatus Muproteobacteria bacterium RIFCSPLOWO2_01_FULL_60_18</name>
    <dbReference type="NCBI Taxonomy" id="1817768"/>
    <lineage>
        <taxon>Bacteria</taxon>
        <taxon>Pseudomonadati</taxon>
        <taxon>Pseudomonadota</taxon>
        <taxon>Candidatus Muproteobacteria</taxon>
    </lineage>
</organism>
<dbReference type="GO" id="GO:0097163">
    <property type="term" value="F:sulfur carrier activity"/>
    <property type="evidence" value="ECO:0007669"/>
    <property type="project" value="TreeGrafter"/>
</dbReference>
<dbReference type="PANTHER" id="PTHR37010:SF1">
    <property type="entry name" value="SULFURTRANSFERASE TUSE"/>
    <property type="match status" value="1"/>
</dbReference>
<evidence type="ECO:0000313" key="4">
    <source>
        <dbReference type="EMBL" id="OGI52794.1"/>
    </source>
</evidence>
<dbReference type="InterPro" id="IPR007453">
    <property type="entry name" value="DsrC/TusE"/>
</dbReference>
<dbReference type="PANTHER" id="PTHR37010">
    <property type="entry name" value="SULFURTRANSFERASE TUSE"/>
    <property type="match status" value="1"/>
</dbReference>
<dbReference type="Proteomes" id="UP000179037">
    <property type="component" value="Unassembled WGS sequence"/>
</dbReference>
<dbReference type="Gene3D" id="1.10.10.370">
    <property type="entry name" value="DsrC-like protein, C-terminal domain"/>
    <property type="match status" value="1"/>
</dbReference>